<keyword evidence="5" id="KW-1185">Reference proteome</keyword>
<dbReference type="AlphaFoldDB" id="A0A255H0T5"/>
<evidence type="ECO:0000313" key="4">
    <source>
        <dbReference type="EMBL" id="OYO20996.1"/>
    </source>
</evidence>
<sequence length="266" mass="29360">MPWKRATNCAIAPRSSPSNQRNIARGPRRDKSGPEAYARGMLGAVKHFDERAATWDDDPAKLARAQRTAALLREHLPLNGTEQVLDVGGGTGRLSILLADAIADATIADTSTGMIEAATQKIDAAGLSDRFRAVLLDLTVDDLPEERFDGAWSQLVLHHVRDVDLLLHRVREVLKPGAWFAVVDLDQDADGAFHAHLREHHDGHDSHQDEEFLVHDGFDRHSFGERMRAAGFERVTVHDGGVVRKEAGNQDRDFPMFLAIGHHSAD</sequence>
<proteinExistence type="predicted"/>
<organism evidence="4 5">
    <name type="scientific">Enemella dayhoffiae</name>
    <dbReference type="NCBI Taxonomy" id="2016507"/>
    <lineage>
        <taxon>Bacteria</taxon>
        <taxon>Bacillati</taxon>
        <taxon>Actinomycetota</taxon>
        <taxon>Actinomycetes</taxon>
        <taxon>Propionibacteriales</taxon>
        <taxon>Propionibacteriaceae</taxon>
        <taxon>Enemella</taxon>
    </lineage>
</organism>
<feature type="domain" description="Methyltransferase type 11" evidence="3">
    <location>
        <begin position="85"/>
        <end position="181"/>
    </location>
</feature>
<dbReference type="OrthoDB" id="9791837at2"/>
<evidence type="ECO:0000256" key="2">
    <source>
        <dbReference type="SAM" id="MobiDB-lite"/>
    </source>
</evidence>
<keyword evidence="1 4" id="KW-0808">Transferase</keyword>
<dbReference type="PANTHER" id="PTHR43861:SF3">
    <property type="entry name" value="PUTATIVE (AFU_ORTHOLOGUE AFUA_2G14390)-RELATED"/>
    <property type="match status" value="1"/>
</dbReference>
<evidence type="ECO:0000256" key="1">
    <source>
        <dbReference type="ARBA" id="ARBA00022679"/>
    </source>
</evidence>
<dbReference type="SUPFAM" id="SSF53335">
    <property type="entry name" value="S-adenosyl-L-methionine-dependent methyltransferases"/>
    <property type="match status" value="1"/>
</dbReference>
<dbReference type="Pfam" id="PF08241">
    <property type="entry name" value="Methyltransf_11"/>
    <property type="match status" value="1"/>
</dbReference>
<comment type="caution">
    <text evidence="4">The sequence shown here is derived from an EMBL/GenBank/DDBJ whole genome shotgun (WGS) entry which is preliminary data.</text>
</comment>
<dbReference type="PANTHER" id="PTHR43861">
    <property type="entry name" value="TRANS-ACONITATE 2-METHYLTRANSFERASE-RELATED"/>
    <property type="match status" value="1"/>
</dbReference>
<feature type="region of interest" description="Disordered" evidence="2">
    <location>
        <begin position="1"/>
        <end position="34"/>
    </location>
</feature>
<accession>A0A255H0T5</accession>
<dbReference type="Proteomes" id="UP000216311">
    <property type="component" value="Unassembled WGS sequence"/>
</dbReference>
<dbReference type="GO" id="GO:0008757">
    <property type="term" value="F:S-adenosylmethionine-dependent methyltransferase activity"/>
    <property type="evidence" value="ECO:0007669"/>
    <property type="project" value="InterPro"/>
</dbReference>
<dbReference type="InterPro" id="IPR013216">
    <property type="entry name" value="Methyltransf_11"/>
</dbReference>
<dbReference type="EMBL" id="NMVQ01000023">
    <property type="protein sequence ID" value="OYO20996.1"/>
    <property type="molecule type" value="Genomic_DNA"/>
</dbReference>
<evidence type="ECO:0000259" key="3">
    <source>
        <dbReference type="Pfam" id="PF08241"/>
    </source>
</evidence>
<dbReference type="CDD" id="cd02440">
    <property type="entry name" value="AdoMet_MTases"/>
    <property type="match status" value="1"/>
</dbReference>
<reference evidence="4 5" key="1">
    <citation type="submission" date="2017-07" db="EMBL/GenBank/DDBJ databases">
        <title>Draft whole genome sequences of clinical Proprionibacteriaceae strains.</title>
        <authorList>
            <person name="Bernier A.-M."/>
            <person name="Bernard K."/>
            <person name="Domingo M.-C."/>
        </authorList>
    </citation>
    <scope>NUCLEOTIDE SEQUENCE [LARGE SCALE GENOMIC DNA]</scope>
    <source>
        <strain evidence="4 5">NML 130396</strain>
    </source>
</reference>
<dbReference type="Gene3D" id="3.40.50.150">
    <property type="entry name" value="Vaccinia Virus protein VP39"/>
    <property type="match status" value="1"/>
</dbReference>
<protein>
    <submittedName>
        <fullName evidence="4">SAM-dependent methyltransferase</fullName>
    </submittedName>
</protein>
<gene>
    <name evidence="4" type="ORF">CGZ93_12390</name>
</gene>
<keyword evidence="4" id="KW-0489">Methyltransferase</keyword>
<evidence type="ECO:0000313" key="5">
    <source>
        <dbReference type="Proteomes" id="UP000216311"/>
    </source>
</evidence>
<dbReference type="GO" id="GO:0032259">
    <property type="term" value="P:methylation"/>
    <property type="evidence" value="ECO:0007669"/>
    <property type="project" value="UniProtKB-KW"/>
</dbReference>
<name>A0A255H0T5_9ACTN</name>
<dbReference type="InterPro" id="IPR029063">
    <property type="entry name" value="SAM-dependent_MTases_sf"/>
</dbReference>